<dbReference type="Proteomes" id="UP000004474">
    <property type="component" value="Unassembled WGS sequence"/>
</dbReference>
<dbReference type="Gene3D" id="3.60.15.10">
    <property type="entry name" value="Ribonuclease Z/Hydroxyacylglutathione hydrolase-like"/>
    <property type="match status" value="1"/>
</dbReference>
<dbReference type="AlphaFoldDB" id="K1DUC7"/>
<reference evidence="1 2" key="1">
    <citation type="journal article" date="2012" name="J. Bacteriol.">
        <title>Genome Sequence of Janibacter hoylei MTCC8307, Isolated from the Stratospheric Air.</title>
        <authorList>
            <person name="Pawar S.P."/>
            <person name="Dhotre D.P."/>
            <person name="Shetty S.A."/>
            <person name="Chowdhury S.P."/>
            <person name="Chaudhari B.L."/>
            <person name="Shouche Y.S."/>
        </authorList>
    </citation>
    <scope>NUCLEOTIDE SEQUENCE [LARGE SCALE GENOMIC DNA]</scope>
    <source>
        <strain evidence="1 2">PVAS-1</strain>
    </source>
</reference>
<dbReference type="RefSeq" id="WP_007929641.1">
    <property type="nucleotide sequence ID" value="NZ_ALWX01000085.1"/>
</dbReference>
<accession>K1DUC7</accession>
<comment type="caution">
    <text evidence="1">The sequence shown here is derived from an EMBL/GenBank/DDBJ whole genome shotgun (WGS) entry which is preliminary data.</text>
</comment>
<protein>
    <recommendedName>
        <fullName evidence="3">MBL fold metallo-hydrolase</fullName>
    </recommendedName>
</protein>
<gene>
    <name evidence="1" type="ORF">B277_15284</name>
</gene>
<evidence type="ECO:0000313" key="1">
    <source>
        <dbReference type="EMBL" id="EKA60014.1"/>
    </source>
</evidence>
<evidence type="ECO:0008006" key="3">
    <source>
        <dbReference type="Google" id="ProtNLM"/>
    </source>
</evidence>
<sequence length="142" mass="14838">MRLKPGRPDVSRHASRLDVPVAGDGPLAVTFLGVSTLLVQDGESAVMTDGFFSRPGLLRVGLGRVAPSAERIDAALDRALGDAGLDGLDAVIPVHSHYDHALDSAVVRRAARVRSSSVATVANVGVGGGCAPERIRVVRLRR</sequence>
<organism evidence="1 2">
    <name type="scientific">Janibacter hoylei PVAS-1</name>
    <dbReference type="NCBI Taxonomy" id="1210046"/>
    <lineage>
        <taxon>Bacteria</taxon>
        <taxon>Bacillati</taxon>
        <taxon>Actinomycetota</taxon>
        <taxon>Actinomycetes</taxon>
        <taxon>Micrococcales</taxon>
        <taxon>Intrasporangiaceae</taxon>
        <taxon>Janibacter</taxon>
    </lineage>
</organism>
<dbReference type="eggNOG" id="COG2220">
    <property type="taxonomic scope" value="Bacteria"/>
</dbReference>
<dbReference type="SUPFAM" id="SSF56281">
    <property type="entry name" value="Metallo-hydrolase/oxidoreductase"/>
    <property type="match status" value="1"/>
</dbReference>
<proteinExistence type="predicted"/>
<dbReference type="EMBL" id="ALWX01000085">
    <property type="protein sequence ID" value="EKA60014.1"/>
    <property type="molecule type" value="Genomic_DNA"/>
</dbReference>
<feature type="non-terminal residue" evidence="1">
    <location>
        <position position="142"/>
    </location>
</feature>
<evidence type="ECO:0000313" key="2">
    <source>
        <dbReference type="Proteomes" id="UP000004474"/>
    </source>
</evidence>
<name>K1DUC7_9MICO</name>
<dbReference type="STRING" id="1210046.B277_15284"/>
<dbReference type="InterPro" id="IPR036866">
    <property type="entry name" value="RibonucZ/Hydroxyglut_hydro"/>
</dbReference>
<dbReference type="OrthoDB" id="9789133at2"/>